<evidence type="ECO:0000256" key="6">
    <source>
        <dbReference type="ARBA" id="ARBA00023014"/>
    </source>
</evidence>
<dbReference type="Pfam" id="PF04055">
    <property type="entry name" value="Radical_SAM"/>
    <property type="match status" value="1"/>
</dbReference>
<dbReference type="GO" id="GO:0051539">
    <property type="term" value="F:4 iron, 4 sulfur cluster binding"/>
    <property type="evidence" value="ECO:0007669"/>
    <property type="project" value="UniProtKB-KW"/>
</dbReference>
<evidence type="ECO:0000256" key="2">
    <source>
        <dbReference type="ARBA" id="ARBA00022485"/>
    </source>
</evidence>
<dbReference type="InterPro" id="IPR013785">
    <property type="entry name" value="Aldolase_TIM"/>
</dbReference>
<proteinExistence type="predicted"/>
<accession>A0A382QCR5</accession>
<evidence type="ECO:0000256" key="3">
    <source>
        <dbReference type="ARBA" id="ARBA00022691"/>
    </source>
</evidence>
<feature type="non-terminal residue" evidence="8">
    <location>
        <position position="146"/>
    </location>
</feature>
<dbReference type="InterPro" id="IPR058240">
    <property type="entry name" value="rSAM_sf"/>
</dbReference>
<evidence type="ECO:0000256" key="5">
    <source>
        <dbReference type="ARBA" id="ARBA00023004"/>
    </source>
</evidence>
<dbReference type="GO" id="GO:0044689">
    <property type="term" value="F:7,8-didemethyl-8-hydroxy-5-deazariboflavin synthase activity"/>
    <property type="evidence" value="ECO:0007669"/>
    <property type="project" value="TreeGrafter"/>
</dbReference>
<feature type="non-terminal residue" evidence="8">
    <location>
        <position position="1"/>
    </location>
</feature>
<dbReference type="AlphaFoldDB" id="A0A382QCR5"/>
<gene>
    <name evidence="8" type="ORF">METZ01_LOCUS336193</name>
</gene>
<keyword evidence="3" id="KW-0949">S-adenosyl-L-methionine</keyword>
<protein>
    <recommendedName>
        <fullName evidence="7">Radical SAM core domain-containing protein</fullName>
    </recommendedName>
</protein>
<dbReference type="EMBL" id="UINC01113611">
    <property type="protein sequence ID" value="SVC83339.1"/>
    <property type="molecule type" value="Genomic_DNA"/>
</dbReference>
<reference evidence="8" key="1">
    <citation type="submission" date="2018-05" db="EMBL/GenBank/DDBJ databases">
        <authorList>
            <person name="Lanie J.A."/>
            <person name="Ng W.-L."/>
            <person name="Kazmierczak K.M."/>
            <person name="Andrzejewski T.M."/>
            <person name="Davidsen T.M."/>
            <person name="Wayne K.J."/>
            <person name="Tettelin H."/>
            <person name="Glass J.I."/>
            <person name="Rusch D."/>
            <person name="Podicherti R."/>
            <person name="Tsui H.-C.T."/>
            <person name="Winkler M.E."/>
        </authorList>
    </citation>
    <scope>NUCLEOTIDE SEQUENCE</scope>
</reference>
<dbReference type="InterPro" id="IPR034405">
    <property type="entry name" value="F420"/>
</dbReference>
<evidence type="ECO:0000259" key="7">
    <source>
        <dbReference type="PROSITE" id="PS51918"/>
    </source>
</evidence>
<dbReference type="SUPFAM" id="SSF102114">
    <property type="entry name" value="Radical SAM enzymes"/>
    <property type="match status" value="1"/>
</dbReference>
<dbReference type="Gene3D" id="3.20.20.70">
    <property type="entry name" value="Aldolase class I"/>
    <property type="match status" value="1"/>
</dbReference>
<sequence>VQAIEDIADKVEAGQRLTVEDGRRLFQRPNLTELGMLANWVRERKHPEPVVTYNVGRNINYTNVCWVKCDFCAFYRPPGSDEGYLLSTEVIFAKIDELVAFGGAEPKSCEILMQGGLNPKLRLDYYEELLSRIRDRYPMVQLHCLS</sequence>
<keyword evidence="4" id="KW-0479">Metal-binding</keyword>
<evidence type="ECO:0000256" key="4">
    <source>
        <dbReference type="ARBA" id="ARBA00022723"/>
    </source>
</evidence>
<keyword evidence="2" id="KW-0004">4Fe-4S</keyword>
<evidence type="ECO:0000313" key="8">
    <source>
        <dbReference type="EMBL" id="SVC83339.1"/>
    </source>
</evidence>
<name>A0A382QCR5_9ZZZZ</name>
<comment type="cofactor">
    <cofactor evidence="1">
        <name>[4Fe-4S] cluster</name>
        <dbReference type="ChEBI" id="CHEBI:49883"/>
    </cofactor>
</comment>
<evidence type="ECO:0000256" key="1">
    <source>
        <dbReference type="ARBA" id="ARBA00001966"/>
    </source>
</evidence>
<dbReference type="GO" id="GO:0046872">
    <property type="term" value="F:metal ion binding"/>
    <property type="evidence" value="ECO:0007669"/>
    <property type="project" value="UniProtKB-KW"/>
</dbReference>
<dbReference type="InterPro" id="IPR007197">
    <property type="entry name" value="rSAM"/>
</dbReference>
<feature type="domain" description="Radical SAM core" evidence="7">
    <location>
        <begin position="51"/>
        <end position="146"/>
    </location>
</feature>
<dbReference type="PROSITE" id="PS51918">
    <property type="entry name" value="RADICAL_SAM"/>
    <property type="match status" value="1"/>
</dbReference>
<dbReference type="PANTHER" id="PTHR43076:SF1">
    <property type="entry name" value="LIPOYL SYNTHASE 2"/>
    <property type="match status" value="1"/>
</dbReference>
<keyword evidence="6" id="KW-0411">Iron-sulfur</keyword>
<organism evidence="8">
    <name type="scientific">marine metagenome</name>
    <dbReference type="NCBI Taxonomy" id="408172"/>
    <lineage>
        <taxon>unclassified sequences</taxon>
        <taxon>metagenomes</taxon>
        <taxon>ecological metagenomes</taxon>
    </lineage>
</organism>
<dbReference type="SFLD" id="SFLDS00029">
    <property type="entry name" value="Radical_SAM"/>
    <property type="match status" value="1"/>
</dbReference>
<keyword evidence="5" id="KW-0408">Iron</keyword>
<dbReference type="PANTHER" id="PTHR43076">
    <property type="entry name" value="FO SYNTHASE (COFH)"/>
    <property type="match status" value="1"/>
</dbReference>